<comment type="caution">
    <text evidence="1">The sequence shown here is derived from an EMBL/GenBank/DDBJ whole genome shotgun (WGS) entry which is preliminary data.</text>
</comment>
<proteinExistence type="predicted"/>
<keyword evidence="2" id="KW-1185">Reference proteome</keyword>
<sequence>MEAYTKLTDCVFDQILNSTEDNLKEAREILKNIVDRKHYRCLGEIKHKGTPTKEAQADGLTQEDFVILSATMDYGSGAEDPIDSMDFYNKNKPKPNIQNEERTGVYGKKIDPKSLEAARGTLEQLNPVWSNSHVTES</sequence>
<organism evidence="1 2">
    <name type="scientific">Chaenocephalus aceratus</name>
    <name type="common">Blackfin icefish</name>
    <name type="synonym">Chaenichthys aceratus</name>
    <dbReference type="NCBI Taxonomy" id="36190"/>
    <lineage>
        <taxon>Eukaryota</taxon>
        <taxon>Metazoa</taxon>
        <taxon>Chordata</taxon>
        <taxon>Craniata</taxon>
        <taxon>Vertebrata</taxon>
        <taxon>Euteleostomi</taxon>
        <taxon>Actinopterygii</taxon>
        <taxon>Neopterygii</taxon>
        <taxon>Teleostei</taxon>
        <taxon>Neoteleostei</taxon>
        <taxon>Acanthomorphata</taxon>
        <taxon>Eupercaria</taxon>
        <taxon>Perciformes</taxon>
        <taxon>Notothenioidei</taxon>
        <taxon>Channichthyidae</taxon>
        <taxon>Chaenocephalus</taxon>
    </lineage>
</organism>
<reference evidence="1" key="1">
    <citation type="submission" date="2022-05" db="EMBL/GenBank/DDBJ databases">
        <title>Chromosome-level genome of Chaenocephalus aceratus.</title>
        <authorList>
            <person name="Park H."/>
        </authorList>
    </citation>
    <scope>NUCLEOTIDE SEQUENCE</scope>
    <source>
        <strain evidence="1">KU_202001</strain>
    </source>
</reference>
<evidence type="ECO:0000313" key="1">
    <source>
        <dbReference type="EMBL" id="KAI4823330.1"/>
    </source>
</evidence>
<accession>A0ACB9XAT1</accession>
<gene>
    <name evidence="1" type="ORF">KUCAC02_011923</name>
</gene>
<evidence type="ECO:0000313" key="2">
    <source>
        <dbReference type="Proteomes" id="UP001057452"/>
    </source>
</evidence>
<dbReference type="Proteomes" id="UP001057452">
    <property type="component" value="Chromosome 7"/>
</dbReference>
<dbReference type="EMBL" id="CM043791">
    <property type="protein sequence ID" value="KAI4823330.1"/>
    <property type="molecule type" value="Genomic_DNA"/>
</dbReference>
<name>A0ACB9XAT1_CHAAC</name>
<protein>
    <submittedName>
        <fullName evidence="1">Uncharacterized protein</fullName>
    </submittedName>
</protein>